<organism evidence="4 5">
    <name type="scientific">Symplocastrum torsivum CPER-KK1</name>
    <dbReference type="NCBI Taxonomy" id="450513"/>
    <lineage>
        <taxon>Bacteria</taxon>
        <taxon>Bacillati</taxon>
        <taxon>Cyanobacteriota</taxon>
        <taxon>Cyanophyceae</taxon>
        <taxon>Oscillatoriophycideae</taxon>
        <taxon>Oscillatoriales</taxon>
        <taxon>Microcoleaceae</taxon>
        <taxon>Symplocastrum</taxon>
    </lineage>
</organism>
<keyword evidence="4" id="KW-0418">Kinase</keyword>
<dbReference type="AlphaFoldDB" id="A0A951U9Y7"/>
<dbReference type="Pfam" id="PF01712">
    <property type="entry name" value="dNK"/>
    <property type="match status" value="1"/>
</dbReference>
<dbReference type="InterPro" id="IPR002624">
    <property type="entry name" value="DCK/DGK"/>
</dbReference>
<keyword evidence="2" id="KW-0547">Nucleotide-binding</keyword>
<feature type="binding site" evidence="2">
    <location>
        <begin position="138"/>
        <end position="142"/>
    </location>
    <ligand>
        <name>ATP</name>
        <dbReference type="ChEBI" id="CHEBI:30616"/>
    </ligand>
</feature>
<dbReference type="InterPro" id="IPR050566">
    <property type="entry name" value="Deoxyribonucleoside_kinase"/>
</dbReference>
<dbReference type="GO" id="GO:0019136">
    <property type="term" value="F:deoxynucleoside kinase activity"/>
    <property type="evidence" value="ECO:0007669"/>
    <property type="project" value="InterPro"/>
</dbReference>
<sequence>MQHFICIAGNVGAGKTSLTKLLAQRMGWKPLFEPVDHNPYLIEFYQNMTRWSFHSNVAFLSHHARQHSESLRTNTPIVQDRSIYEHAEIFAYNAYRQGYMTSRDWNLYCTLYETFKSLLPIPDLLVYLRASVSTLIKRVAQRDLSFDRVTSVEYISQLNELYENWISRAVSCKILTLNTENLDFVNNHEHLEAAISNILSVLPSKSLD</sequence>
<feature type="domain" description="Deoxynucleoside kinase" evidence="3">
    <location>
        <begin position="5"/>
        <end position="198"/>
    </location>
</feature>
<name>A0A951U9Y7_9CYAN</name>
<evidence type="ECO:0000259" key="3">
    <source>
        <dbReference type="Pfam" id="PF01712"/>
    </source>
</evidence>
<dbReference type="InterPro" id="IPR027417">
    <property type="entry name" value="P-loop_NTPase"/>
</dbReference>
<gene>
    <name evidence="4" type="ORF">KME25_15965</name>
</gene>
<feature type="binding site" evidence="2">
    <location>
        <begin position="182"/>
        <end position="184"/>
    </location>
    <ligand>
        <name>ATP</name>
        <dbReference type="ChEBI" id="CHEBI:30616"/>
    </ligand>
</feature>
<evidence type="ECO:0000256" key="1">
    <source>
        <dbReference type="PIRSR" id="PIRSR000705-1"/>
    </source>
</evidence>
<dbReference type="PIRSF" id="PIRSF000705">
    <property type="entry name" value="DNK"/>
    <property type="match status" value="1"/>
</dbReference>
<dbReference type="PANTHER" id="PTHR10513:SF35">
    <property type="entry name" value="DEOXYADENOSINE KINASE"/>
    <property type="match status" value="1"/>
</dbReference>
<reference evidence="4" key="1">
    <citation type="submission" date="2021-05" db="EMBL/GenBank/DDBJ databases">
        <authorList>
            <person name="Pietrasiak N."/>
            <person name="Ward R."/>
            <person name="Stajich J.E."/>
            <person name="Kurbessoian T."/>
        </authorList>
    </citation>
    <scope>NUCLEOTIDE SEQUENCE</scope>
    <source>
        <strain evidence="4">CPER-KK1</strain>
    </source>
</reference>
<dbReference type="GO" id="GO:0005737">
    <property type="term" value="C:cytoplasm"/>
    <property type="evidence" value="ECO:0007669"/>
    <property type="project" value="TreeGrafter"/>
</dbReference>
<keyword evidence="4" id="KW-0808">Transferase</keyword>
<evidence type="ECO:0000313" key="5">
    <source>
        <dbReference type="Proteomes" id="UP000753908"/>
    </source>
</evidence>
<proteinExistence type="predicted"/>
<evidence type="ECO:0000313" key="4">
    <source>
        <dbReference type="EMBL" id="MBW4545923.1"/>
    </source>
</evidence>
<dbReference type="Proteomes" id="UP000753908">
    <property type="component" value="Unassembled WGS sequence"/>
</dbReference>
<comment type="caution">
    <text evidence="4">The sequence shown here is derived from an EMBL/GenBank/DDBJ whole genome shotgun (WGS) entry which is preliminary data.</text>
</comment>
<dbReference type="Gene3D" id="3.40.50.300">
    <property type="entry name" value="P-loop containing nucleotide triphosphate hydrolases"/>
    <property type="match status" value="1"/>
</dbReference>
<feature type="active site" description="Proton acceptor" evidence="1">
    <location>
        <position position="80"/>
    </location>
</feature>
<dbReference type="GO" id="GO:0005524">
    <property type="term" value="F:ATP binding"/>
    <property type="evidence" value="ECO:0007669"/>
    <property type="project" value="UniProtKB-KW"/>
</dbReference>
<reference evidence="4" key="2">
    <citation type="journal article" date="2022" name="Microbiol. Resour. Announc.">
        <title>Metagenome Sequencing to Explore Phylogenomics of Terrestrial Cyanobacteria.</title>
        <authorList>
            <person name="Ward R.D."/>
            <person name="Stajich J.E."/>
            <person name="Johansen J.R."/>
            <person name="Huntemann M."/>
            <person name="Clum A."/>
            <person name="Foster B."/>
            <person name="Foster B."/>
            <person name="Roux S."/>
            <person name="Palaniappan K."/>
            <person name="Varghese N."/>
            <person name="Mukherjee S."/>
            <person name="Reddy T.B.K."/>
            <person name="Daum C."/>
            <person name="Copeland A."/>
            <person name="Chen I.A."/>
            <person name="Ivanova N.N."/>
            <person name="Kyrpides N.C."/>
            <person name="Shapiro N."/>
            <person name="Eloe-Fadrosh E.A."/>
            <person name="Pietrasiak N."/>
        </authorList>
    </citation>
    <scope>NUCLEOTIDE SEQUENCE</scope>
    <source>
        <strain evidence="4">CPER-KK1</strain>
    </source>
</reference>
<dbReference type="PANTHER" id="PTHR10513">
    <property type="entry name" value="DEOXYNUCLEOSIDE KINASE"/>
    <property type="match status" value="1"/>
</dbReference>
<dbReference type="InterPro" id="IPR031314">
    <property type="entry name" value="DNK_dom"/>
</dbReference>
<protein>
    <submittedName>
        <fullName evidence="4">Deoxynucleoside kinase</fullName>
    </submittedName>
</protein>
<dbReference type="EMBL" id="JAHHIF010000019">
    <property type="protein sequence ID" value="MBW4545923.1"/>
    <property type="molecule type" value="Genomic_DNA"/>
</dbReference>
<dbReference type="CDD" id="cd01673">
    <property type="entry name" value="dNK"/>
    <property type="match status" value="1"/>
</dbReference>
<feature type="binding site" evidence="2">
    <location>
        <begin position="9"/>
        <end position="17"/>
    </location>
    <ligand>
        <name>ATP</name>
        <dbReference type="ChEBI" id="CHEBI:30616"/>
    </ligand>
</feature>
<accession>A0A951U9Y7</accession>
<evidence type="ECO:0000256" key="2">
    <source>
        <dbReference type="PIRSR" id="PIRSR000705-3"/>
    </source>
</evidence>
<dbReference type="SUPFAM" id="SSF52540">
    <property type="entry name" value="P-loop containing nucleoside triphosphate hydrolases"/>
    <property type="match status" value="1"/>
</dbReference>
<keyword evidence="2" id="KW-0067">ATP-binding</keyword>